<reference evidence="1" key="1">
    <citation type="submission" date="2023-03" db="EMBL/GenBank/DDBJ databases">
        <title>Massive genome expansion in bonnet fungi (Mycena s.s.) driven by repeated elements and novel gene families across ecological guilds.</title>
        <authorList>
            <consortium name="Lawrence Berkeley National Laboratory"/>
            <person name="Harder C.B."/>
            <person name="Miyauchi S."/>
            <person name="Viragh M."/>
            <person name="Kuo A."/>
            <person name="Thoen E."/>
            <person name="Andreopoulos B."/>
            <person name="Lu D."/>
            <person name="Skrede I."/>
            <person name="Drula E."/>
            <person name="Henrissat B."/>
            <person name="Morin E."/>
            <person name="Kohler A."/>
            <person name="Barry K."/>
            <person name="LaButti K."/>
            <person name="Morin E."/>
            <person name="Salamov A."/>
            <person name="Lipzen A."/>
            <person name="Mereny Z."/>
            <person name="Hegedus B."/>
            <person name="Baldrian P."/>
            <person name="Stursova M."/>
            <person name="Weitz H."/>
            <person name="Taylor A."/>
            <person name="Grigoriev I.V."/>
            <person name="Nagy L.G."/>
            <person name="Martin F."/>
            <person name="Kauserud H."/>
        </authorList>
    </citation>
    <scope>NUCLEOTIDE SEQUENCE</scope>
    <source>
        <strain evidence="1">CBHHK002</strain>
    </source>
</reference>
<protein>
    <submittedName>
        <fullName evidence="1">Uncharacterized protein</fullName>
    </submittedName>
</protein>
<accession>A0AAD6Z5P4</accession>
<evidence type="ECO:0000313" key="1">
    <source>
        <dbReference type="EMBL" id="KAJ7307933.1"/>
    </source>
</evidence>
<dbReference type="Proteomes" id="UP001218218">
    <property type="component" value="Unassembled WGS sequence"/>
</dbReference>
<feature type="non-terminal residue" evidence="1">
    <location>
        <position position="69"/>
    </location>
</feature>
<sequence>VDSPLCQTCHEPEMVNHFLPMCRCFVQQRDSLQRALFTDGQQSLTKKSLLGKPKNKSALLVYIAATGRF</sequence>
<proteinExistence type="predicted"/>
<name>A0AAD6Z5P4_9AGAR</name>
<dbReference type="EMBL" id="JARIHO010000086">
    <property type="protein sequence ID" value="KAJ7307933.1"/>
    <property type="molecule type" value="Genomic_DNA"/>
</dbReference>
<gene>
    <name evidence="1" type="ORF">DFH08DRAFT_627747</name>
</gene>
<comment type="caution">
    <text evidence="1">The sequence shown here is derived from an EMBL/GenBank/DDBJ whole genome shotgun (WGS) entry which is preliminary data.</text>
</comment>
<keyword evidence="2" id="KW-1185">Reference proteome</keyword>
<organism evidence="1 2">
    <name type="scientific">Mycena albidolilacea</name>
    <dbReference type="NCBI Taxonomy" id="1033008"/>
    <lineage>
        <taxon>Eukaryota</taxon>
        <taxon>Fungi</taxon>
        <taxon>Dikarya</taxon>
        <taxon>Basidiomycota</taxon>
        <taxon>Agaricomycotina</taxon>
        <taxon>Agaricomycetes</taxon>
        <taxon>Agaricomycetidae</taxon>
        <taxon>Agaricales</taxon>
        <taxon>Marasmiineae</taxon>
        <taxon>Mycenaceae</taxon>
        <taxon>Mycena</taxon>
    </lineage>
</organism>
<dbReference type="AlphaFoldDB" id="A0AAD6Z5P4"/>
<feature type="non-terminal residue" evidence="1">
    <location>
        <position position="1"/>
    </location>
</feature>
<evidence type="ECO:0000313" key="2">
    <source>
        <dbReference type="Proteomes" id="UP001218218"/>
    </source>
</evidence>